<reference evidence="2 3" key="1">
    <citation type="submission" date="2019-04" db="EMBL/GenBank/DDBJ databases">
        <authorList>
            <person name="Alioto T."/>
            <person name="Alioto T."/>
        </authorList>
    </citation>
    <scope>NUCLEOTIDE SEQUENCE [LARGE SCALE GENOMIC DNA]</scope>
</reference>
<name>A0A5E4A5Y0_MARMO</name>
<dbReference type="AlphaFoldDB" id="A0A5E4A5Y0"/>
<gene>
    <name evidence="1" type="ORF">GHT09_009953</name>
    <name evidence="2" type="ORF">MONAX_5E011479</name>
</gene>
<dbReference type="EMBL" id="CABDUW010000019">
    <property type="protein sequence ID" value="VTJ52528.1"/>
    <property type="molecule type" value="Genomic_DNA"/>
</dbReference>
<dbReference type="Proteomes" id="UP000662637">
    <property type="component" value="Unassembled WGS sequence"/>
</dbReference>
<dbReference type="Proteomes" id="UP000335636">
    <property type="component" value="Unassembled WGS sequence"/>
</dbReference>
<evidence type="ECO:0000313" key="3">
    <source>
        <dbReference type="Proteomes" id="UP000335636"/>
    </source>
</evidence>
<sequence length="111" mass="12307">MAQPEAQSLGASHTSFSVSWPNFFVVYIFDTHRDPPCCYAKTLGRAFASHGYCSYVPLALRARAQSPLLALVNAVVSSWNHQAGSRVLPRYGDIQDLRNPRVCTGKQVSFF</sequence>
<keyword evidence="3" id="KW-1185">Reference proteome</keyword>
<dbReference type="EMBL" id="WJEC01001432">
    <property type="protein sequence ID" value="KAF7478886.1"/>
    <property type="molecule type" value="Genomic_DNA"/>
</dbReference>
<organism evidence="2 3">
    <name type="scientific">Marmota monax</name>
    <name type="common">Woodchuck</name>
    <dbReference type="NCBI Taxonomy" id="9995"/>
    <lineage>
        <taxon>Eukaryota</taxon>
        <taxon>Metazoa</taxon>
        <taxon>Chordata</taxon>
        <taxon>Craniata</taxon>
        <taxon>Vertebrata</taxon>
        <taxon>Euteleostomi</taxon>
        <taxon>Mammalia</taxon>
        <taxon>Eutheria</taxon>
        <taxon>Euarchontoglires</taxon>
        <taxon>Glires</taxon>
        <taxon>Rodentia</taxon>
        <taxon>Sciuromorpha</taxon>
        <taxon>Sciuridae</taxon>
        <taxon>Xerinae</taxon>
        <taxon>Marmotini</taxon>
        <taxon>Marmota</taxon>
    </lineage>
</organism>
<evidence type="ECO:0000313" key="1">
    <source>
        <dbReference type="EMBL" id="KAF7478886.1"/>
    </source>
</evidence>
<evidence type="ECO:0000313" key="2">
    <source>
        <dbReference type="EMBL" id="VTJ52528.1"/>
    </source>
</evidence>
<accession>A0A5E4A5Y0</accession>
<proteinExistence type="predicted"/>
<protein>
    <submittedName>
        <fullName evidence="2">Uncharacterized protein</fullName>
    </submittedName>
</protein>
<reference evidence="1" key="2">
    <citation type="submission" date="2020-08" db="EMBL/GenBank/DDBJ databases">
        <authorList>
            <person name="Shumante A."/>
            <person name="Zimin A.V."/>
            <person name="Puiu D."/>
            <person name="Salzberg S.L."/>
        </authorList>
    </citation>
    <scope>NUCLEOTIDE SEQUENCE</scope>
    <source>
        <strain evidence="1">WC2-LM</strain>
        <tissue evidence="1">Liver</tissue>
    </source>
</reference>